<comment type="caution">
    <text evidence="5">Lacks conserved residue(s) required for the propagation of feature annotation.</text>
</comment>
<dbReference type="Gene3D" id="2.10.70.10">
    <property type="entry name" value="Complement Module, domain 1"/>
    <property type="match status" value="3"/>
</dbReference>
<keyword evidence="2 7" id="KW-0732">Signal</keyword>
<feature type="domain" description="Sushi" evidence="8">
    <location>
        <begin position="18"/>
        <end position="76"/>
    </location>
</feature>
<reference evidence="9" key="1">
    <citation type="submission" date="2025-08" db="UniProtKB">
        <authorList>
            <consortium name="Ensembl"/>
        </authorList>
    </citation>
    <scope>IDENTIFICATION</scope>
</reference>
<feature type="coiled-coil region" evidence="6">
    <location>
        <begin position="220"/>
        <end position="247"/>
    </location>
</feature>
<accession>A0A8C9EZE0</accession>
<evidence type="ECO:0000256" key="6">
    <source>
        <dbReference type="SAM" id="Coils"/>
    </source>
</evidence>
<feature type="signal peptide" evidence="7">
    <location>
        <begin position="1"/>
        <end position="21"/>
    </location>
</feature>
<dbReference type="Pfam" id="PF00084">
    <property type="entry name" value="Sushi"/>
    <property type="match status" value="2"/>
</dbReference>
<name>A0A8C9EZE0_PAVCR</name>
<dbReference type="Ensembl" id="ENSPSTT00000008652.1">
    <property type="protein sequence ID" value="ENSPSTP00000008240.1"/>
    <property type="gene ID" value="ENSPSTG00000005804.1"/>
</dbReference>
<dbReference type="Proteomes" id="UP000694428">
    <property type="component" value="Unplaced"/>
</dbReference>
<reference evidence="9" key="2">
    <citation type="submission" date="2025-09" db="UniProtKB">
        <authorList>
            <consortium name="Ensembl"/>
        </authorList>
    </citation>
    <scope>IDENTIFICATION</scope>
</reference>
<feature type="domain" description="Sushi" evidence="8">
    <location>
        <begin position="128"/>
        <end position="190"/>
    </location>
</feature>
<feature type="disulfide bond" evidence="5">
    <location>
        <begin position="47"/>
        <end position="74"/>
    </location>
</feature>
<dbReference type="AlphaFoldDB" id="A0A8C9EZE0"/>
<dbReference type="PANTHER" id="PTHR45656">
    <property type="entry name" value="PROTEIN CBR-CLEC-78"/>
    <property type="match status" value="1"/>
</dbReference>
<sequence>HSSGVVLFCVCCISFSEVVCPVPQIQNGRVSIPKQRYRYKDTVSFQCHEGFVLKGHSTAQCKADRTWHPPVPTCEQGDPGVGQGKAIGSESFYMPGDIITIECNTDNVSKVLHKSQCQSGGTWLPPLPACDRGKPPNILHGGHSGLGKAVFTPGTSVNYSCETGFSLVGMASIYCTESGAWSHPSPVCQGVFLLQGAKKKVQYIMCLRESLSVFTEPGGVEELQNWLLKLDEEMERERARLQKYSALAILQLSLRILISTLSSVSP</sequence>
<evidence type="ECO:0000259" key="8">
    <source>
        <dbReference type="PROSITE" id="PS50923"/>
    </source>
</evidence>
<evidence type="ECO:0000256" key="5">
    <source>
        <dbReference type="PROSITE-ProRule" id="PRU00302"/>
    </source>
</evidence>
<keyword evidence="10" id="KW-1185">Reference proteome</keyword>
<dbReference type="InterPro" id="IPR035976">
    <property type="entry name" value="Sushi/SCR/CCP_sf"/>
</dbReference>
<evidence type="ECO:0000256" key="2">
    <source>
        <dbReference type="ARBA" id="ARBA00022729"/>
    </source>
</evidence>
<evidence type="ECO:0000256" key="3">
    <source>
        <dbReference type="ARBA" id="ARBA00022737"/>
    </source>
</evidence>
<keyword evidence="1 5" id="KW-0768">Sushi</keyword>
<evidence type="ECO:0000256" key="7">
    <source>
        <dbReference type="SAM" id="SignalP"/>
    </source>
</evidence>
<dbReference type="PANTHER" id="PTHR45656:SF4">
    <property type="entry name" value="PROTEIN CBR-CLEC-78"/>
    <property type="match status" value="1"/>
</dbReference>
<proteinExistence type="predicted"/>
<feature type="chain" id="PRO_5034682527" description="Sushi domain-containing protein" evidence="7">
    <location>
        <begin position="22"/>
        <end position="266"/>
    </location>
</feature>
<evidence type="ECO:0000256" key="1">
    <source>
        <dbReference type="ARBA" id="ARBA00022659"/>
    </source>
</evidence>
<protein>
    <recommendedName>
        <fullName evidence="8">Sushi domain-containing protein</fullName>
    </recommendedName>
</protein>
<feature type="disulfide bond" evidence="5">
    <location>
        <begin position="161"/>
        <end position="188"/>
    </location>
</feature>
<dbReference type="SMART" id="SM00032">
    <property type="entry name" value="CCP"/>
    <property type="match status" value="3"/>
</dbReference>
<dbReference type="InterPro" id="IPR051277">
    <property type="entry name" value="SEZ6_CSMD_C4BPB_Regulators"/>
</dbReference>
<evidence type="ECO:0000313" key="10">
    <source>
        <dbReference type="Proteomes" id="UP000694428"/>
    </source>
</evidence>
<dbReference type="FunFam" id="2.10.70.10:FF:000014">
    <property type="entry name" value="Membrane cofactor protein"/>
    <property type="match status" value="1"/>
</dbReference>
<dbReference type="SUPFAM" id="SSF57535">
    <property type="entry name" value="Complement control module/SCR domain"/>
    <property type="match status" value="3"/>
</dbReference>
<organism evidence="9 10">
    <name type="scientific">Pavo cristatus</name>
    <name type="common">Indian peafowl</name>
    <name type="synonym">Blue peafowl</name>
    <dbReference type="NCBI Taxonomy" id="9049"/>
    <lineage>
        <taxon>Eukaryota</taxon>
        <taxon>Metazoa</taxon>
        <taxon>Chordata</taxon>
        <taxon>Craniata</taxon>
        <taxon>Vertebrata</taxon>
        <taxon>Euteleostomi</taxon>
        <taxon>Archelosauria</taxon>
        <taxon>Archosauria</taxon>
        <taxon>Dinosauria</taxon>
        <taxon>Saurischia</taxon>
        <taxon>Theropoda</taxon>
        <taxon>Coelurosauria</taxon>
        <taxon>Aves</taxon>
        <taxon>Neognathae</taxon>
        <taxon>Galloanserae</taxon>
        <taxon>Galliformes</taxon>
        <taxon>Phasianidae</taxon>
        <taxon>Phasianinae</taxon>
        <taxon>Pavo</taxon>
    </lineage>
</organism>
<keyword evidence="3" id="KW-0677">Repeat</keyword>
<dbReference type="InterPro" id="IPR000436">
    <property type="entry name" value="Sushi_SCR_CCP_dom"/>
</dbReference>
<keyword evidence="4 5" id="KW-1015">Disulfide bond</keyword>
<dbReference type="CDD" id="cd00033">
    <property type="entry name" value="CCP"/>
    <property type="match status" value="2"/>
</dbReference>
<keyword evidence="6" id="KW-0175">Coiled coil</keyword>
<evidence type="ECO:0000313" key="9">
    <source>
        <dbReference type="Ensembl" id="ENSPSTP00000008240.1"/>
    </source>
</evidence>
<dbReference type="PROSITE" id="PS50923">
    <property type="entry name" value="SUSHI"/>
    <property type="match status" value="2"/>
</dbReference>
<evidence type="ECO:0000256" key="4">
    <source>
        <dbReference type="ARBA" id="ARBA00023157"/>
    </source>
</evidence>